<evidence type="ECO:0000313" key="2">
    <source>
        <dbReference type="EMBL" id="KAA0190855.1"/>
    </source>
</evidence>
<reference evidence="2" key="1">
    <citation type="submission" date="2019-05" db="EMBL/GenBank/DDBJ databases">
        <title>Annotation for the trematode Fasciolopsis buski.</title>
        <authorList>
            <person name="Choi Y.-J."/>
        </authorList>
    </citation>
    <scope>NUCLEOTIDE SEQUENCE</scope>
    <source>
        <strain evidence="2">HT</strain>
        <tissue evidence="2">Whole worm</tissue>
    </source>
</reference>
<name>A0A8E0RQY8_9TREM</name>
<dbReference type="Proteomes" id="UP000728185">
    <property type="component" value="Unassembled WGS sequence"/>
</dbReference>
<comment type="caution">
    <text evidence="2">The sequence shown here is derived from an EMBL/GenBank/DDBJ whole genome shotgun (WGS) entry which is preliminary data.</text>
</comment>
<dbReference type="AlphaFoldDB" id="A0A8E0RQY8"/>
<protein>
    <submittedName>
        <fullName evidence="2">Uncharacterized protein</fullName>
    </submittedName>
</protein>
<dbReference type="EMBL" id="LUCM01006731">
    <property type="protein sequence ID" value="KAA0190855.1"/>
    <property type="molecule type" value="Genomic_DNA"/>
</dbReference>
<sequence>MHLFKKLADSLRCSQSSTKDDSGFEPSPDCSFSDSGQPLAHSSPRKDFSQSGEKESFRLTDVYSRVFGSVQTHAHSAEGDCLAMMELLQYLGIPAIDWLQENYTDFNHIRYMYPPVYHPTATESENRSLLGETACQLEGMKLD</sequence>
<organism evidence="2 3">
    <name type="scientific">Fasciolopsis buskii</name>
    <dbReference type="NCBI Taxonomy" id="27845"/>
    <lineage>
        <taxon>Eukaryota</taxon>
        <taxon>Metazoa</taxon>
        <taxon>Spiralia</taxon>
        <taxon>Lophotrochozoa</taxon>
        <taxon>Platyhelminthes</taxon>
        <taxon>Trematoda</taxon>
        <taxon>Digenea</taxon>
        <taxon>Plagiorchiida</taxon>
        <taxon>Echinostomata</taxon>
        <taxon>Echinostomatoidea</taxon>
        <taxon>Fasciolidae</taxon>
        <taxon>Fasciolopsis</taxon>
    </lineage>
</organism>
<dbReference type="InterPro" id="IPR036397">
    <property type="entry name" value="RNaseH_sf"/>
</dbReference>
<dbReference type="OrthoDB" id="6280019at2759"/>
<keyword evidence="3" id="KW-1185">Reference proteome</keyword>
<dbReference type="Gene3D" id="3.30.420.10">
    <property type="entry name" value="Ribonuclease H-like superfamily/Ribonuclease H"/>
    <property type="match status" value="1"/>
</dbReference>
<evidence type="ECO:0000313" key="3">
    <source>
        <dbReference type="Proteomes" id="UP000728185"/>
    </source>
</evidence>
<accession>A0A8E0RQY8</accession>
<evidence type="ECO:0000256" key="1">
    <source>
        <dbReference type="SAM" id="MobiDB-lite"/>
    </source>
</evidence>
<dbReference type="SUPFAM" id="SSF53098">
    <property type="entry name" value="Ribonuclease H-like"/>
    <property type="match status" value="1"/>
</dbReference>
<proteinExistence type="predicted"/>
<feature type="compositionally biased region" description="Basic and acidic residues" evidence="1">
    <location>
        <begin position="44"/>
        <end position="54"/>
    </location>
</feature>
<dbReference type="InterPro" id="IPR012337">
    <property type="entry name" value="RNaseH-like_sf"/>
</dbReference>
<feature type="region of interest" description="Disordered" evidence="1">
    <location>
        <begin position="1"/>
        <end position="54"/>
    </location>
</feature>
<dbReference type="GO" id="GO:0003676">
    <property type="term" value="F:nucleic acid binding"/>
    <property type="evidence" value="ECO:0007669"/>
    <property type="project" value="InterPro"/>
</dbReference>
<gene>
    <name evidence="2" type="ORF">FBUS_09924</name>
</gene>